<dbReference type="PIRSF" id="PIRSF000105">
    <property type="entry name" value="HCDH"/>
    <property type="match status" value="1"/>
</dbReference>
<dbReference type="SUPFAM" id="SSF48179">
    <property type="entry name" value="6-phosphogluconate dehydrogenase C-terminal domain-like"/>
    <property type="match status" value="1"/>
</dbReference>
<keyword evidence="3" id="KW-0560">Oxidoreductase</keyword>
<evidence type="ECO:0000256" key="5">
    <source>
        <dbReference type="PIRSR" id="PIRSR000105-2"/>
    </source>
</evidence>
<dbReference type="Gene3D" id="3.40.50.720">
    <property type="entry name" value="NAD(P)-binding Rossmann-like Domain"/>
    <property type="match status" value="1"/>
</dbReference>
<dbReference type="PANTHER" id="PTHR48075">
    <property type="entry name" value="3-HYDROXYACYL-COA DEHYDROGENASE FAMILY PROTEIN"/>
    <property type="match status" value="1"/>
</dbReference>
<dbReference type="RefSeq" id="WP_110100879.1">
    <property type="nucleotide sequence ID" value="NZ_CP122566.1"/>
</dbReference>
<proteinExistence type="inferred from homology"/>
<keyword evidence="5" id="KW-0520">NAD</keyword>
<comment type="pathway">
    <text evidence="1">Lipid metabolism; butanoate metabolism.</text>
</comment>
<keyword evidence="9" id="KW-1185">Reference proteome</keyword>
<evidence type="ECO:0000256" key="1">
    <source>
        <dbReference type="ARBA" id="ARBA00005086"/>
    </source>
</evidence>
<feature type="binding site" evidence="5">
    <location>
        <begin position="16"/>
        <end position="21"/>
    </location>
    <ligand>
        <name>NAD(+)</name>
        <dbReference type="ChEBI" id="CHEBI:57540"/>
    </ligand>
</feature>
<dbReference type="SUPFAM" id="SSF51735">
    <property type="entry name" value="NAD(P)-binding Rossmann-fold domains"/>
    <property type="match status" value="1"/>
</dbReference>
<dbReference type="InterPro" id="IPR006176">
    <property type="entry name" value="3-OHacyl-CoA_DH_NAD-bd"/>
</dbReference>
<dbReference type="Pfam" id="PF02737">
    <property type="entry name" value="3HCDH_N"/>
    <property type="match status" value="1"/>
</dbReference>
<evidence type="ECO:0000256" key="2">
    <source>
        <dbReference type="ARBA" id="ARBA00009463"/>
    </source>
</evidence>
<dbReference type="GO" id="GO:0006635">
    <property type="term" value="P:fatty acid beta-oxidation"/>
    <property type="evidence" value="ECO:0007669"/>
    <property type="project" value="TreeGrafter"/>
</dbReference>
<dbReference type="GO" id="GO:0008691">
    <property type="term" value="F:3-hydroxybutyryl-CoA dehydrogenase activity"/>
    <property type="evidence" value="ECO:0007669"/>
    <property type="project" value="TreeGrafter"/>
</dbReference>
<sequence>MVDDLLQNIRRIAVIGSGTMGSQISMACALAGFETTVVDIVDEALEKAEASLRSRMERDVSKGRRQQADVDAAFDRLSFSTDSDQVVSGADVVIEAATENLEIKRKLFAGFDQAAPEHTILATNSSTIVSSQVADATNRADKVCNFHFFNPALVMKAVEIVPNDQTSTYTIDVMCAVAQRLGKHVVQLHREIPGFVANRLMNALRDEALNLYQAGIASYEDIDVAARDALGHPMGPFELMDLVGIDVSYFIDMAEYDQTGQDAALPHPVLKEKYETGDYGRKTGRGWYNYEN</sequence>
<reference evidence="8 9" key="1">
    <citation type="submission" date="2023-03" db="EMBL/GenBank/DDBJ databases">
        <title>Complete genome sequences of several Auritidibacter ignavus strains isolated from ear infections.</title>
        <authorList>
            <person name="Baehr T."/>
            <person name="Baumhoegger A.M."/>
        </authorList>
    </citation>
    <scope>NUCLEOTIDE SEQUENCE [LARGE SCALE GENOMIC DNA]</scope>
    <source>
        <strain evidence="8 9">BABAE-6</strain>
    </source>
</reference>
<dbReference type="InterPro" id="IPR013328">
    <property type="entry name" value="6PGD_dom2"/>
</dbReference>
<feature type="binding site" evidence="5">
    <location>
        <position position="39"/>
    </location>
    <ligand>
        <name>NAD(+)</name>
        <dbReference type="ChEBI" id="CHEBI:57540"/>
    </ligand>
</feature>
<evidence type="ECO:0000259" key="7">
    <source>
        <dbReference type="Pfam" id="PF02737"/>
    </source>
</evidence>
<feature type="binding site" evidence="5">
    <location>
        <position position="104"/>
    </location>
    <ligand>
        <name>NAD(+)</name>
        <dbReference type="ChEBI" id="CHEBI:57540"/>
    </ligand>
</feature>
<name>A0AAJ6AMB1_9MICC</name>
<feature type="binding site" evidence="5">
    <location>
        <position position="126"/>
    </location>
    <ligand>
        <name>NAD(+)</name>
        <dbReference type="ChEBI" id="CHEBI:57540"/>
    </ligand>
</feature>
<dbReference type="AlphaFoldDB" id="A0AAJ6AMB1"/>
<evidence type="ECO:0000256" key="3">
    <source>
        <dbReference type="ARBA" id="ARBA00023002"/>
    </source>
</evidence>
<feature type="site" description="Important for catalytic activity" evidence="4">
    <location>
        <position position="147"/>
    </location>
</feature>
<organism evidence="8 9">
    <name type="scientific">Auritidibacter ignavus</name>
    <dbReference type="NCBI Taxonomy" id="678932"/>
    <lineage>
        <taxon>Bacteria</taxon>
        <taxon>Bacillati</taxon>
        <taxon>Actinomycetota</taxon>
        <taxon>Actinomycetes</taxon>
        <taxon>Micrococcales</taxon>
        <taxon>Micrococcaceae</taxon>
        <taxon>Auritidibacter</taxon>
    </lineage>
</organism>
<evidence type="ECO:0000313" key="8">
    <source>
        <dbReference type="EMBL" id="WGH92606.1"/>
    </source>
</evidence>
<dbReference type="InterPro" id="IPR006108">
    <property type="entry name" value="3HC_DH_C"/>
</dbReference>
<dbReference type="FunFam" id="3.40.50.720:FF:000009">
    <property type="entry name" value="Fatty oxidation complex, alpha subunit"/>
    <property type="match status" value="1"/>
</dbReference>
<comment type="similarity">
    <text evidence="2">Belongs to the 3-hydroxyacyl-CoA dehydrogenase family.</text>
</comment>
<feature type="domain" description="3-hydroxyacyl-CoA dehydrogenase NAD binding" evidence="7">
    <location>
        <begin position="12"/>
        <end position="188"/>
    </location>
</feature>
<feature type="binding site" evidence="5">
    <location>
        <position position="99"/>
    </location>
    <ligand>
        <name>NAD(+)</name>
        <dbReference type="ChEBI" id="CHEBI:57540"/>
    </ligand>
</feature>
<evidence type="ECO:0000259" key="6">
    <source>
        <dbReference type="Pfam" id="PF00725"/>
    </source>
</evidence>
<dbReference type="Proteomes" id="UP001224674">
    <property type="component" value="Chromosome"/>
</dbReference>
<feature type="binding site" evidence="5">
    <location>
        <position position="282"/>
    </location>
    <ligand>
        <name>NAD(+)</name>
        <dbReference type="ChEBI" id="CHEBI:57540"/>
    </ligand>
</feature>
<dbReference type="InterPro" id="IPR036291">
    <property type="entry name" value="NAD(P)-bd_dom_sf"/>
</dbReference>
<feature type="domain" description="3-hydroxyacyl-CoA dehydrogenase C-terminal" evidence="6">
    <location>
        <begin position="194"/>
        <end position="290"/>
    </location>
</feature>
<dbReference type="InterPro" id="IPR022694">
    <property type="entry name" value="3-OHacyl-CoA_DH"/>
</dbReference>
<dbReference type="Gene3D" id="1.10.1040.10">
    <property type="entry name" value="N-(1-d-carboxylethyl)-l-norvaline Dehydrogenase, domain 2"/>
    <property type="match status" value="1"/>
</dbReference>
<dbReference type="PANTHER" id="PTHR48075:SF5">
    <property type="entry name" value="3-HYDROXYBUTYRYL-COA DEHYDROGENASE"/>
    <property type="match status" value="1"/>
</dbReference>
<dbReference type="Pfam" id="PF00725">
    <property type="entry name" value="3HCDH"/>
    <property type="match status" value="1"/>
</dbReference>
<feature type="binding site" evidence="5">
    <location>
        <position position="150"/>
    </location>
    <ligand>
        <name>NAD(+)</name>
        <dbReference type="ChEBI" id="CHEBI:57540"/>
    </ligand>
</feature>
<protein>
    <submittedName>
        <fullName evidence="8">3-hydroxyacyl-CoA dehydrogenase family protein</fullName>
    </submittedName>
</protein>
<gene>
    <name evidence="8" type="ORF">QDX21_09905</name>
</gene>
<evidence type="ECO:0000256" key="4">
    <source>
        <dbReference type="PIRSR" id="PIRSR000105-1"/>
    </source>
</evidence>
<accession>A0AAJ6AMB1</accession>
<dbReference type="EMBL" id="CP122566">
    <property type="protein sequence ID" value="WGH92606.1"/>
    <property type="molecule type" value="Genomic_DNA"/>
</dbReference>
<dbReference type="GO" id="GO:0070403">
    <property type="term" value="F:NAD+ binding"/>
    <property type="evidence" value="ECO:0007669"/>
    <property type="project" value="InterPro"/>
</dbReference>
<evidence type="ECO:0000313" key="9">
    <source>
        <dbReference type="Proteomes" id="UP001224674"/>
    </source>
</evidence>
<dbReference type="InterPro" id="IPR008927">
    <property type="entry name" value="6-PGluconate_DH-like_C_sf"/>
</dbReference>